<dbReference type="EMBL" id="BLAY01000095">
    <property type="protein sequence ID" value="GET40636.1"/>
    <property type="molecule type" value="Genomic_DNA"/>
</dbReference>
<dbReference type="InterPro" id="IPR021133">
    <property type="entry name" value="HEAT_type_2"/>
</dbReference>
<gene>
    <name evidence="5" type="ORF">MiSe_54470</name>
</gene>
<keyword evidence="2" id="KW-0605">Phycobilisome</keyword>
<dbReference type="InterPro" id="IPR007111">
    <property type="entry name" value="NACHT_NTPase"/>
</dbReference>
<dbReference type="PANTHER" id="PTHR12697">
    <property type="entry name" value="PBS LYASE HEAT-LIKE PROTEIN"/>
    <property type="match status" value="1"/>
</dbReference>
<dbReference type="SUPFAM" id="SSF47413">
    <property type="entry name" value="lambda repressor-like DNA-binding domains"/>
    <property type="match status" value="1"/>
</dbReference>
<dbReference type="PROSITE" id="PS50077">
    <property type="entry name" value="HEAT_REPEAT"/>
    <property type="match status" value="1"/>
</dbReference>
<dbReference type="Proteomes" id="UP001050975">
    <property type="component" value="Unassembled WGS sequence"/>
</dbReference>
<dbReference type="Pfam" id="PF03130">
    <property type="entry name" value="HEAT_PBS"/>
    <property type="match status" value="2"/>
</dbReference>
<dbReference type="InterPro" id="IPR016024">
    <property type="entry name" value="ARM-type_fold"/>
</dbReference>
<evidence type="ECO:0000313" key="6">
    <source>
        <dbReference type="Proteomes" id="UP001050975"/>
    </source>
</evidence>
<dbReference type="InterPro" id="IPR000225">
    <property type="entry name" value="Armadillo"/>
</dbReference>
<dbReference type="InterPro" id="IPR027417">
    <property type="entry name" value="P-loop_NTPase"/>
</dbReference>
<dbReference type="GO" id="GO:0016491">
    <property type="term" value="F:oxidoreductase activity"/>
    <property type="evidence" value="ECO:0007669"/>
    <property type="project" value="TreeGrafter"/>
</dbReference>
<dbReference type="InterPro" id="IPR004155">
    <property type="entry name" value="PBS_lyase_HEAT"/>
</dbReference>
<evidence type="ECO:0000259" key="4">
    <source>
        <dbReference type="Pfam" id="PF05729"/>
    </source>
</evidence>
<comment type="function">
    <text evidence="3">Catalyzes the hydroxylation of the N(6)-(4-aminobutyl)-L-lysine intermediate produced by deoxyhypusine synthase/DHPS on a critical lysine of the eukaryotic translation initiation factor 5A/eIF-5A. This is the second step of the post-translational modification of that lysine into an unusual amino acid residue named hypusine. Hypusination is unique to mature eIF-5A factor and is essential for its function.</text>
</comment>
<name>A0AAV3XGT5_9CYAN</name>
<protein>
    <submittedName>
        <fullName evidence="5">Peptidase C14, caspase catalytic subunit p20</fullName>
    </submittedName>
</protein>
<dbReference type="GO" id="GO:0003677">
    <property type="term" value="F:DNA binding"/>
    <property type="evidence" value="ECO:0007669"/>
    <property type="project" value="InterPro"/>
</dbReference>
<dbReference type="SMART" id="SM00567">
    <property type="entry name" value="EZ_HEAT"/>
    <property type="match status" value="14"/>
</dbReference>
<evidence type="ECO:0000313" key="5">
    <source>
        <dbReference type="EMBL" id="GET40636.1"/>
    </source>
</evidence>
<evidence type="ECO:0000256" key="3">
    <source>
        <dbReference type="ARBA" id="ARBA00045876"/>
    </source>
</evidence>
<keyword evidence="1" id="KW-0042">Antenna complex</keyword>
<dbReference type="Gene3D" id="1.10.260.40">
    <property type="entry name" value="lambda repressor-like DNA-binding domains"/>
    <property type="match status" value="1"/>
</dbReference>
<dbReference type="Pfam" id="PF13646">
    <property type="entry name" value="HEAT_2"/>
    <property type="match status" value="3"/>
</dbReference>
<dbReference type="PANTHER" id="PTHR12697:SF5">
    <property type="entry name" value="DEOXYHYPUSINE HYDROXYLASE"/>
    <property type="match status" value="1"/>
</dbReference>
<dbReference type="Gene3D" id="1.25.10.10">
    <property type="entry name" value="Leucine-rich Repeat Variant"/>
    <property type="match status" value="5"/>
</dbReference>
<reference evidence="5" key="1">
    <citation type="submission" date="2019-10" db="EMBL/GenBank/DDBJ databases">
        <title>Draft genome sequece of Microseira wollei NIES-4236.</title>
        <authorList>
            <person name="Yamaguchi H."/>
            <person name="Suzuki S."/>
            <person name="Kawachi M."/>
        </authorList>
    </citation>
    <scope>NUCLEOTIDE SEQUENCE</scope>
    <source>
        <strain evidence="5">NIES-4236</strain>
    </source>
</reference>
<accession>A0AAV3XGT5</accession>
<dbReference type="AlphaFoldDB" id="A0AAV3XGT5"/>
<dbReference type="RefSeq" id="WP_226586647.1">
    <property type="nucleotide sequence ID" value="NZ_BLAY01000095.1"/>
</dbReference>
<dbReference type="InterPro" id="IPR010982">
    <property type="entry name" value="Lambda_DNA-bd_dom_sf"/>
</dbReference>
<evidence type="ECO:0000256" key="1">
    <source>
        <dbReference type="ARBA" id="ARBA00022549"/>
    </source>
</evidence>
<dbReference type="SUPFAM" id="SSF48371">
    <property type="entry name" value="ARM repeat"/>
    <property type="match status" value="2"/>
</dbReference>
<comment type="caution">
    <text evidence="5">The sequence shown here is derived from an EMBL/GenBank/DDBJ whole genome shotgun (WGS) entry which is preliminary data.</text>
</comment>
<dbReference type="SUPFAM" id="SSF52540">
    <property type="entry name" value="P-loop containing nucleoside triphosphate hydrolases"/>
    <property type="match status" value="1"/>
</dbReference>
<dbReference type="Gene3D" id="3.40.50.300">
    <property type="entry name" value="P-loop containing nucleotide triphosphate hydrolases"/>
    <property type="match status" value="1"/>
</dbReference>
<dbReference type="InterPro" id="IPR011989">
    <property type="entry name" value="ARM-like"/>
</dbReference>
<feature type="domain" description="NACHT" evidence="4">
    <location>
        <begin position="184"/>
        <end position="359"/>
    </location>
</feature>
<evidence type="ECO:0000256" key="2">
    <source>
        <dbReference type="ARBA" id="ARBA00022738"/>
    </source>
</evidence>
<dbReference type="SMART" id="SM00185">
    <property type="entry name" value="ARM"/>
    <property type="match status" value="4"/>
</dbReference>
<proteinExistence type="predicted"/>
<sequence length="1086" mass="121446">MNRDGRRGGFLASEEGVKKLKEAKRIKKYSYQKIADEAHVTEDQVKRLFNPHWGNGQYKIGEEALEAIARVLDLDPTDIVDPDEWNPPVEQNQHDAVCRFLAEIENSFKYIRLLHIREQRIVLQDQYIPIQVTLERKYKHEVETIYSYAESEAELKRVYALKHQEDSQPTQVDWAEAKKQHQRIMVLADPGMGKSTLLKMEAGLTAQSERKSLESNGKKVEDAILPLFLRLSNLVDEKQADIFSAEIIDAIPLILGKEYCKTLQDDLETAAVIGHVLKEKLRTGKCLLLLDALDEVPQKHRQYLSEKLNRFVGNYPCSIICTSRIVGYGGVFLDGAKEVEIVPFSQKQTEEYIEFWFKNAAGYLNDDAVSAPALMRELRNKPQIRGLAQNPLLLSLICSLYQEKGLTLPARRCQVYEKAVSYMLGKWSQNRQPQNEGRIIAKTRLLAELAYHFTCEGQEIFSRDELYDQIEEYLQGERVPTGFKDADTGELIAELSEQDGILQKLHEDGDYYLFLHRTFQEYLTACYLNRAKDGIDRAKAHFWEYEWHETLSLMAGLMKNPVPLLEAIRKEKDDIFSTQLLLAGRCIAECKDISHSLIVDSIDRIYQFWCRYSDAEFIESVVVALGQTNIKMVEKLQQALNDEDWYVREKAAEALGNIGNPQAVPALIAALKDKDSFSRTNAAEALGNIGNPQAVDALIAALNYEDWFVRIKAGEALGKIGNPQAVDVLMSALNHEDMSVSMNAAEALGKIDNLQAVDALMLALNDEDQDVRRKAAEVLGKIGNSQAVDALMVALNDEDQDVRTNAAEALGKIGHPQAVDALIADLKDQHKWVRWKAPEALGKIGNPQAVPALIAALNHEDGYMRWKAAEALGKIGNPQAVPALIAALNHEDVFVRRYAAEALGKIGNPQAVPALIAALKHEYWYVKEYVAEALGKIGNPQAVDALIAALKHEDESVRRNAVEALGKIGNPQAVPVLIAALKDEDSSVRTNAAEALGNIGNPQAVDALIAALNDEYELVRWKAAKALGKIDSSETLAKLIQNPEIDIYDSDIFVLARKLAVRFSKEGVPFIPVYPELLNREADTDA</sequence>
<dbReference type="Pfam" id="PF05729">
    <property type="entry name" value="NACHT"/>
    <property type="match status" value="1"/>
</dbReference>
<organism evidence="5 6">
    <name type="scientific">Microseira wollei NIES-4236</name>
    <dbReference type="NCBI Taxonomy" id="2530354"/>
    <lineage>
        <taxon>Bacteria</taxon>
        <taxon>Bacillati</taxon>
        <taxon>Cyanobacteriota</taxon>
        <taxon>Cyanophyceae</taxon>
        <taxon>Oscillatoriophycideae</taxon>
        <taxon>Aerosakkonematales</taxon>
        <taxon>Aerosakkonemataceae</taxon>
        <taxon>Microseira</taxon>
    </lineage>
</organism>
<keyword evidence="6" id="KW-1185">Reference proteome</keyword>
<dbReference type="GO" id="GO:0030089">
    <property type="term" value="C:phycobilisome"/>
    <property type="evidence" value="ECO:0007669"/>
    <property type="project" value="UniProtKB-KW"/>
</dbReference>